<dbReference type="InterPro" id="IPR014735">
    <property type="entry name" value="Transposase_Tn5-like_N"/>
</dbReference>
<dbReference type="PANTHER" id="PTHR37319">
    <property type="entry name" value="TRANSPOSASE"/>
    <property type="match status" value="1"/>
</dbReference>
<dbReference type="Pfam" id="PF14706">
    <property type="entry name" value="Tnp_DNA_bind"/>
    <property type="match status" value="1"/>
</dbReference>
<dbReference type="SUPFAM" id="SSF53098">
    <property type="entry name" value="Ribonuclease H-like"/>
    <property type="match status" value="1"/>
</dbReference>
<dbReference type="Gene3D" id="1.10.246.40">
    <property type="entry name" value="Tn5 transposase, domain 1"/>
    <property type="match status" value="1"/>
</dbReference>
<evidence type="ECO:0000259" key="1">
    <source>
        <dbReference type="Pfam" id="PF14706"/>
    </source>
</evidence>
<name>A0A0F9QUA0_9ZZZZ</name>
<proteinExistence type="predicted"/>
<evidence type="ECO:0000313" key="2">
    <source>
        <dbReference type="EMBL" id="KKN47865.1"/>
    </source>
</evidence>
<dbReference type="Gene3D" id="3.90.350.10">
    <property type="entry name" value="Transposase Inhibitor Protein From Tn5, Chain A, domain 1"/>
    <property type="match status" value="1"/>
</dbReference>
<sequence length="235" mass="26047">FFAAGHGRSPSIPLCPPTHGIPDSALACQDWANTKAAYRFFANPNVEEGQILSGHFEATKTRYASCEGPVLVLQDTTEFTYQRRDPHAVGFTKSVNSGRDKKGRLRHHAVCGILMHSSLAVTVEGLPLGLAAVKFWNREKFKGTAQLKRKINPTRVPIEAKESIRWLDNLRQSLALLRQPERCIHIGDRESDIYELYCLARDLDTHFVVRTVVDRLAGDGDHTVAAEMLNAASAG</sequence>
<dbReference type="InterPro" id="IPR047768">
    <property type="entry name" value="Tn5p-like"/>
</dbReference>
<dbReference type="InterPro" id="IPR038215">
    <property type="entry name" value="TN5-like_N_sf"/>
</dbReference>
<accession>A0A0F9QUA0</accession>
<dbReference type="AlphaFoldDB" id="A0A0F9QUA0"/>
<protein>
    <recommendedName>
        <fullName evidence="1">Transposase Tn5-like N-terminal domain-containing protein</fullName>
    </recommendedName>
</protein>
<dbReference type="InterPro" id="IPR012337">
    <property type="entry name" value="RNaseH-like_sf"/>
</dbReference>
<gene>
    <name evidence="2" type="ORF">LCGC14_0658780</name>
</gene>
<reference evidence="2" key="1">
    <citation type="journal article" date="2015" name="Nature">
        <title>Complex archaea that bridge the gap between prokaryotes and eukaryotes.</title>
        <authorList>
            <person name="Spang A."/>
            <person name="Saw J.H."/>
            <person name="Jorgensen S.L."/>
            <person name="Zaremba-Niedzwiedzka K."/>
            <person name="Martijn J."/>
            <person name="Lind A.E."/>
            <person name="van Eijk R."/>
            <person name="Schleper C."/>
            <person name="Guy L."/>
            <person name="Ettema T.J."/>
        </authorList>
    </citation>
    <scope>NUCLEOTIDE SEQUENCE</scope>
</reference>
<feature type="domain" description="Transposase Tn5-like N-terminal" evidence="1">
    <location>
        <begin position="27"/>
        <end position="46"/>
    </location>
</feature>
<dbReference type="EMBL" id="LAZR01001253">
    <property type="protein sequence ID" value="KKN47865.1"/>
    <property type="molecule type" value="Genomic_DNA"/>
</dbReference>
<organism evidence="2">
    <name type="scientific">marine sediment metagenome</name>
    <dbReference type="NCBI Taxonomy" id="412755"/>
    <lineage>
        <taxon>unclassified sequences</taxon>
        <taxon>metagenomes</taxon>
        <taxon>ecological metagenomes</taxon>
    </lineage>
</organism>
<comment type="caution">
    <text evidence="2">The sequence shown here is derived from an EMBL/GenBank/DDBJ whole genome shotgun (WGS) entry which is preliminary data.</text>
</comment>
<dbReference type="PANTHER" id="PTHR37319:SF1">
    <property type="entry name" value="TRANSPOSASE TN5 DIMERISATION DOMAIN-CONTAINING PROTEIN"/>
    <property type="match status" value="1"/>
</dbReference>
<feature type="non-terminal residue" evidence="2">
    <location>
        <position position="1"/>
    </location>
</feature>